<dbReference type="Pfam" id="PF00698">
    <property type="entry name" value="Acyl_transf_1"/>
    <property type="match status" value="1"/>
</dbReference>
<dbReference type="SUPFAM" id="SSF51735">
    <property type="entry name" value="NAD(P)-binding Rossmann-fold domains"/>
    <property type="match status" value="1"/>
</dbReference>
<dbReference type="Pfam" id="PF00109">
    <property type="entry name" value="ketoacyl-synt"/>
    <property type="match status" value="1"/>
</dbReference>
<dbReference type="InterPro" id="IPR036291">
    <property type="entry name" value="NAD(P)-bd_dom_sf"/>
</dbReference>
<dbReference type="SUPFAM" id="SSF47336">
    <property type="entry name" value="ACP-like"/>
    <property type="match status" value="1"/>
</dbReference>
<gene>
    <name evidence="9" type="ORF">GCM10009559_64460</name>
</gene>
<dbReference type="Gene3D" id="3.40.50.720">
    <property type="entry name" value="NAD(P)-binding Rossmann-like Domain"/>
    <property type="match status" value="1"/>
</dbReference>
<feature type="domain" description="Carrier" evidence="6">
    <location>
        <begin position="924"/>
        <end position="1000"/>
    </location>
</feature>
<evidence type="ECO:0000259" key="6">
    <source>
        <dbReference type="PROSITE" id="PS50075"/>
    </source>
</evidence>
<dbReference type="InterPro" id="IPR014030">
    <property type="entry name" value="Ketoacyl_synth_N"/>
</dbReference>
<dbReference type="Pfam" id="PF21089">
    <property type="entry name" value="PKS_DH_N"/>
    <property type="match status" value="1"/>
</dbReference>
<dbReference type="SMART" id="SM00825">
    <property type="entry name" value="PKS_KS"/>
    <property type="match status" value="1"/>
</dbReference>
<organism evidence="9 10">
    <name type="scientific">Pseudonocardia zijingensis</name>
    <dbReference type="NCBI Taxonomy" id="153376"/>
    <lineage>
        <taxon>Bacteria</taxon>
        <taxon>Bacillati</taxon>
        <taxon>Actinomycetota</taxon>
        <taxon>Actinomycetes</taxon>
        <taxon>Pseudonocardiales</taxon>
        <taxon>Pseudonocardiaceae</taxon>
        <taxon>Pseudonocardia</taxon>
    </lineage>
</organism>
<accession>A0ABP3YRC1</accession>
<evidence type="ECO:0000256" key="3">
    <source>
        <dbReference type="ARBA" id="ARBA00022679"/>
    </source>
</evidence>
<comment type="caution">
    <text evidence="9">The sequence shown here is derived from an EMBL/GenBank/DDBJ whole genome shotgun (WGS) entry which is preliminary data.</text>
</comment>
<reference evidence="10" key="1">
    <citation type="journal article" date="2019" name="Int. J. Syst. Evol. Microbiol.">
        <title>The Global Catalogue of Microorganisms (GCM) 10K type strain sequencing project: providing services to taxonomists for standard genome sequencing and annotation.</title>
        <authorList>
            <consortium name="The Broad Institute Genomics Platform"/>
            <consortium name="The Broad Institute Genome Sequencing Center for Infectious Disease"/>
            <person name="Wu L."/>
            <person name="Ma J."/>
        </authorList>
    </citation>
    <scope>NUCLEOTIDE SEQUENCE [LARGE SCALE GENOMIC DNA]</scope>
    <source>
        <strain evidence="10">JCM 11117</strain>
    </source>
</reference>
<keyword evidence="2" id="KW-0597">Phosphoprotein</keyword>
<evidence type="ECO:0000259" key="7">
    <source>
        <dbReference type="PROSITE" id="PS52004"/>
    </source>
</evidence>
<dbReference type="Gene3D" id="3.40.47.10">
    <property type="match status" value="1"/>
</dbReference>
<dbReference type="SMART" id="SM00827">
    <property type="entry name" value="PKS_AT"/>
    <property type="match status" value="1"/>
</dbReference>
<dbReference type="InterPro" id="IPR016035">
    <property type="entry name" value="Acyl_Trfase/lysoPLipase"/>
</dbReference>
<dbReference type="InterPro" id="IPR001227">
    <property type="entry name" value="Ac_transferase_dom_sf"/>
</dbReference>
<dbReference type="SMART" id="SM00826">
    <property type="entry name" value="PKS_DH"/>
    <property type="match status" value="1"/>
</dbReference>
<evidence type="ECO:0000259" key="8">
    <source>
        <dbReference type="PROSITE" id="PS52019"/>
    </source>
</evidence>
<dbReference type="Proteomes" id="UP001499967">
    <property type="component" value="Unassembled WGS sequence"/>
</dbReference>
<evidence type="ECO:0000256" key="5">
    <source>
        <dbReference type="SAM" id="MobiDB-lite"/>
    </source>
</evidence>
<dbReference type="SUPFAM" id="SSF53901">
    <property type="entry name" value="Thiolase-like"/>
    <property type="match status" value="1"/>
</dbReference>
<dbReference type="Pfam" id="PF14765">
    <property type="entry name" value="PS-DH"/>
    <property type="match status" value="1"/>
</dbReference>
<dbReference type="EMBL" id="BAAAHP010000209">
    <property type="protein sequence ID" value="GAA0899613.1"/>
    <property type="molecule type" value="Genomic_DNA"/>
</dbReference>
<dbReference type="Gene3D" id="1.10.1200.10">
    <property type="entry name" value="ACP-like"/>
    <property type="match status" value="1"/>
</dbReference>
<dbReference type="InterPro" id="IPR020807">
    <property type="entry name" value="PKS_DH"/>
</dbReference>
<dbReference type="InterPro" id="IPR049551">
    <property type="entry name" value="PKS_DH_C"/>
</dbReference>
<dbReference type="InterPro" id="IPR042104">
    <property type="entry name" value="PKS_dehydratase_sf"/>
</dbReference>
<dbReference type="InterPro" id="IPR020841">
    <property type="entry name" value="PKS_Beta-ketoAc_synthase_dom"/>
</dbReference>
<proteinExistence type="predicted"/>
<evidence type="ECO:0000313" key="10">
    <source>
        <dbReference type="Proteomes" id="UP001499967"/>
    </source>
</evidence>
<dbReference type="Gene3D" id="3.10.129.110">
    <property type="entry name" value="Polyketide synthase dehydratase"/>
    <property type="match status" value="1"/>
</dbReference>
<dbReference type="InterPro" id="IPR016036">
    <property type="entry name" value="Malonyl_transacylase_ACP-bd"/>
</dbReference>
<keyword evidence="10" id="KW-1185">Reference proteome</keyword>
<dbReference type="Gene3D" id="3.40.366.10">
    <property type="entry name" value="Malonyl-Coenzyme A Acyl Carrier Protein, domain 2"/>
    <property type="match status" value="1"/>
</dbReference>
<dbReference type="SMART" id="SM00822">
    <property type="entry name" value="PKS_KR"/>
    <property type="match status" value="1"/>
</dbReference>
<dbReference type="InterPro" id="IPR016039">
    <property type="entry name" value="Thiolase-like"/>
</dbReference>
<dbReference type="PANTHER" id="PTHR43775">
    <property type="entry name" value="FATTY ACID SYNTHASE"/>
    <property type="match status" value="1"/>
</dbReference>
<dbReference type="InterPro" id="IPR014043">
    <property type="entry name" value="Acyl_transferase_dom"/>
</dbReference>
<feature type="compositionally biased region" description="Low complexity" evidence="5">
    <location>
        <begin position="893"/>
        <end position="903"/>
    </location>
</feature>
<evidence type="ECO:0000313" key="9">
    <source>
        <dbReference type="EMBL" id="GAA0899613.1"/>
    </source>
</evidence>
<dbReference type="CDD" id="cd08953">
    <property type="entry name" value="KR_2_SDR_x"/>
    <property type="match status" value="1"/>
</dbReference>
<dbReference type="InterPro" id="IPR009081">
    <property type="entry name" value="PP-bd_ACP"/>
</dbReference>
<dbReference type="PROSITE" id="PS52004">
    <property type="entry name" value="KS3_2"/>
    <property type="match status" value="1"/>
</dbReference>
<dbReference type="PROSITE" id="PS52019">
    <property type="entry name" value="PKS_MFAS_DH"/>
    <property type="match status" value="1"/>
</dbReference>
<keyword evidence="1" id="KW-0596">Phosphopantetheine</keyword>
<dbReference type="PANTHER" id="PTHR43775:SF37">
    <property type="entry name" value="SI:DKEY-61P9.11"/>
    <property type="match status" value="1"/>
</dbReference>
<feature type="region of interest" description="C-terminal hotdog fold" evidence="4">
    <location>
        <begin position="1569"/>
        <end position="1711"/>
    </location>
</feature>
<feature type="active site" description="Proton acceptor; for dehydratase activity" evidence="4">
    <location>
        <position position="1466"/>
    </location>
</feature>
<evidence type="ECO:0000256" key="4">
    <source>
        <dbReference type="PROSITE-ProRule" id="PRU01363"/>
    </source>
</evidence>
<feature type="compositionally biased region" description="Acidic residues" evidence="5">
    <location>
        <begin position="913"/>
        <end position="923"/>
    </location>
</feature>
<feature type="domain" description="PKS/mFAS DH" evidence="8">
    <location>
        <begin position="1428"/>
        <end position="1711"/>
    </location>
</feature>
<dbReference type="InterPro" id="IPR057326">
    <property type="entry name" value="KR_dom"/>
</dbReference>
<dbReference type="InterPro" id="IPR049900">
    <property type="entry name" value="PKS_mFAS_DH"/>
</dbReference>
<dbReference type="SUPFAM" id="SSF55048">
    <property type="entry name" value="Probable ACP-binding domain of malonyl-CoA ACP transacylase"/>
    <property type="match status" value="1"/>
</dbReference>
<protein>
    <submittedName>
        <fullName evidence="9">Type I polyketide synthase</fullName>
    </submittedName>
</protein>
<feature type="region of interest" description="N-terminal hotdog fold" evidence="4">
    <location>
        <begin position="1428"/>
        <end position="1559"/>
    </location>
</feature>
<dbReference type="PROSITE" id="PS50075">
    <property type="entry name" value="CARRIER"/>
    <property type="match status" value="1"/>
</dbReference>
<dbReference type="InterPro" id="IPR014031">
    <property type="entry name" value="Ketoacyl_synth_C"/>
</dbReference>
<dbReference type="Pfam" id="PF08659">
    <property type="entry name" value="KR"/>
    <property type="match status" value="1"/>
</dbReference>
<dbReference type="SUPFAM" id="SSF52151">
    <property type="entry name" value="FabD/lysophospholipase-like"/>
    <property type="match status" value="1"/>
</dbReference>
<feature type="region of interest" description="Disordered" evidence="5">
    <location>
        <begin position="873"/>
        <end position="923"/>
    </location>
</feature>
<name>A0ABP3YRC1_9PSEU</name>
<dbReference type="InterPro" id="IPR013968">
    <property type="entry name" value="PKS_KR"/>
</dbReference>
<feature type="active site" description="Proton donor; for dehydratase activity" evidence="4">
    <location>
        <position position="1628"/>
    </location>
</feature>
<sequence>MLSRRRAFRRIPPERLNLDDYYSPDRGTPDAIYAQHAALIADYQFDRVRFRVSGSTYRSTDLTHWLALDVADRTLADADFDGLTEVSRDRVGLVVGNTLTGEFSRSGLLRLRWPYVRRTLGAALARRGWSDDDLTALLAEVEHEYKAPFPAITEDSLAGGLSNTIAGRICNTYDFHGGGYTVDGACSSSLLAVINAATSLARHELDLALAGGVDLSIDPFELVGFAKTGALAADLMRVYDTRSEGFWPGEGCGFLALARLDDAINWGARIHAVLRGWGISSDGSGGLTRPEMSGHLLAMRRAYGLAGFGPDTVAYFEGHGTGTAVGDATELATIKAARREAGADAARPAAIGSIKGNIGHTKAAAGVAGLIKAVQAVRHQVIPPITGCDDPHPELADGLRGPREPEVWPADRELRAGVSAMGFGGINTHVVVESIAPGRRTRLSTRHRALAATSQDHELIPFAAADGRALTREVAELAEQATRLGFGDMRDLAIARSAATDGSLPVRAAVLAATPAQLAQRLEELRAVLERGTSRIIDPAHGLFVGTTGSAPQIGFLFPGQAAPTYLTAGALGVRFPDIAQLVGAVEPTAGTDLRDTAVAQPAIVLAELAGLAVMRHLGIGATVVTGHSVGELVALHWAGALDRDAVLQLARVRGRAMADLPGDAGAMAEISAAEDVVTGLLTGLPVNIAVHNAPDRLVVSGPSDAVAAAVDRARSRKIVARRLPVSHAFHSPVVAPAADDLRRYLAGAALRPPTGRVVSTVSGAPLAPDTDLLEHLCRQIPAPVRFDAALAAVAAETDLLIEVGPGEVLTGIARGRENVIALDACGSSLRGVLAAAGAAYALGAPVRLAALAEGRINTSSDPLRGRTYLANPCESAPDRPGAAIGASTPESAAAHFPAEDAAPLSGGPTDEPVVEEEHAEPDEDALTVVRRVLARLAELPMEVVTGEARMLSELRLNSITIAQIAVEAAAVLGVRGPAVPTEIADVTVADLANLLVNQEPSDGFDAPGQAPGIGNWLRAFEVVWEPTTVPLGPRPLTWRLLAHPCHPLREAVRAAFDVVPDHGDGSGDGLVVIVPAGRTVESAAEMLEALRPAARLPHGHRVAVIHGGNAGGLVRTLAWERPDLHISLIESSHDAESLRVARAVAEGVRGFAERHVLPTGEVRGPALRLLDSDPAGQGTPLSRDDVLLVTGGGKGIGAECAIALARESGASVAVIGRSDPDTDTELAQNLARLSATCGERFRYLQADVCDPTAIEAAVKEVRTSIGPVSAVVHAAGVNKPQSLDGMTEEQLLRTLGPKLDGLRNVLAAVDEQHLRLLVGFSSIIGRMGMVSNGDYALANDWLTAEVEEAGARLPGCRCLSLEWSVWAGVGMGDTLGLIDLLAARGVMPISVDEGTTLLRRLLDAAPRPVGIVATGRFGESRTLAFQHAELPLDRFLEWPQVHVPGVELVTDAVLDTGTDPYLSDHTLHGVPVLPAVVGLEAMAQVAAVLSPPAGGCGHFSDVELARPITVPADGKRTVRVAALRDAVDGRVTVVVRSDETGFAAEHFRATWLPDPPDVPELVVSGAEPVPLDIDRHLYGELLFHGERFRRVRAFRELRAHRSTVEILAEAEPRWFSQYLPQRLRLGDPGARDAFVHAQQACVPHLRFLPVGVEALTVFGPPHGAVTVSAVERSFDGETLVVDLTAWTGDGRVCESWRGLAMRVIEPMPSRTEWPAALLVPHLERRAGTALALEATSSTTVALSRLLGGPVELIHRSDGKPEMATAPDTEVSVSHCDGHTLVVIGAGCDVEVVAERGRATWAGMLGPGPLALADQIAADATTPFDATAAFDVAATRVWAGVEAVRKAGQLLEPLTLDRVDADGWVSLRAGSRRVLTYATVLAGHPGCRVVAIVADSTPGADV</sequence>
<dbReference type="InterPro" id="IPR050091">
    <property type="entry name" value="PKS_NRPS_Biosynth_Enz"/>
</dbReference>
<evidence type="ECO:0000256" key="2">
    <source>
        <dbReference type="ARBA" id="ARBA00022553"/>
    </source>
</evidence>
<keyword evidence="3" id="KW-0808">Transferase</keyword>
<dbReference type="CDD" id="cd00833">
    <property type="entry name" value="PKS"/>
    <property type="match status" value="1"/>
</dbReference>
<feature type="domain" description="Ketosynthase family 3 (KS3)" evidence="7">
    <location>
        <begin position="1"/>
        <end position="434"/>
    </location>
</feature>
<dbReference type="Pfam" id="PF02801">
    <property type="entry name" value="Ketoacyl-synt_C"/>
    <property type="match status" value="1"/>
</dbReference>
<evidence type="ECO:0000256" key="1">
    <source>
        <dbReference type="ARBA" id="ARBA00022450"/>
    </source>
</evidence>
<dbReference type="InterPro" id="IPR036736">
    <property type="entry name" value="ACP-like_sf"/>
</dbReference>
<dbReference type="InterPro" id="IPR049552">
    <property type="entry name" value="PKS_DH_N"/>
</dbReference>